<name>A0A2C6KNK7_9APIC</name>
<dbReference type="GeneID" id="94427493"/>
<keyword evidence="3" id="KW-1185">Reference proteome</keyword>
<evidence type="ECO:0000256" key="1">
    <source>
        <dbReference type="SAM" id="MobiDB-lite"/>
    </source>
</evidence>
<dbReference type="AlphaFoldDB" id="A0A2C6KNK7"/>
<feature type="compositionally biased region" description="Low complexity" evidence="1">
    <location>
        <begin position="75"/>
        <end position="111"/>
    </location>
</feature>
<feature type="region of interest" description="Disordered" evidence="1">
    <location>
        <begin position="66"/>
        <end position="111"/>
    </location>
</feature>
<dbReference type="EMBL" id="MIGC01001842">
    <property type="protein sequence ID" value="PHJ22070.1"/>
    <property type="molecule type" value="Genomic_DNA"/>
</dbReference>
<organism evidence="2 3">
    <name type="scientific">Cystoisospora suis</name>
    <dbReference type="NCBI Taxonomy" id="483139"/>
    <lineage>
        <taxon>Eukaryota</taxon>
        <taxon>Sar</taxon>
        <taxon>Alveolata</taxon>
        <taxon>Apicomplexa</taxon>
        <taxon>Conoidasida</taxon>
        <taxon>Coccidia</taxon>
        <taxon>Eucoccidiorida</taxon>
        <taxon>Eimeriorina</taxon>
        <taxon>Sarcocystidae</taxon>
        <taxon>Cystoisospora</taxon>
    </lineage>
</organism>
<proteinExistence type="predicted"/>
<dbReference type="OrthoDB" id="406782at2759"/>
<reference evidence="2 3" key="1">
    <citation type="journal article" date="2017" name="Int. J. Parasitol.">
        <title>The genome of the protozoan parasite Cystoisospora suis and a reverse vaccinology approach to identify vaccine candidates.</title>
        <authorList>
            <person name="Palmieri N."/>
            <person name="Shrestha A."/>
            <person name="Ruttkowski B."/>
            <person name="Beck T."/>
            <person name="Vogl C."/>
            <person name="Tomley F."/>
            <person name="Blake D.P."/>
            <person name="Joachim A."/>
        </authorList>
    </citation>
    <scope>NUCLEOTIDE SEQUENCE [LARGE SCALE GENOMIC DNA]</scope>
    <source>
        <strain evidence="2 3">Wien I</strain>
    </source>
</reference>
<gene>
    <name evidence="2" type="ORF">CSUI_004087</name>
</gene>
<protein>
    <submittedName>
        <fullName evidence="2">Uncharacterized protein</fullName>
    </submittedName>
</protein>
<evidence type="ECO:0000313" key="3">
    <source>
        <dbReference type="Proteomes" id="UP000221165"/>
    </source>
</evidence>
<sequence>MSVQASLFSSSLLSSCKLSSSFFSSLLRHRESSPFLQPSRIPSACLSPLHLNPSFLPHPYPHSYLPSSSSPPEPLSSSSSSSSSSSHPPSSSTSSASPHSLSPSTFSSSPSFLSLQNLSFLSRRLYRHWSRHRAFDKLRRLPNKALRPGACAGSLFSSSFPSIGDCPSVHGDFSLVRSSNGTYRLLPPYPPRVNRTIEAYPPSSNRFYALNRDYRLQWKNIEYRYTPQLQPRPWGRDGMWGGSLALALAMEQT</sequence>
<comment type="caution">
    <text evidence="2">The sequence shown here is derived from an EMBL/GenBank/DDBJ whole genome shotgun (WGS) entry which is preliminary data.</text>
</comment>
<evidence type="ECO:0000313" key="2">
    <source>
        <dbReference type="EMBL" id="PHJ22070.1"/>
    </source>
</evidence>
<accession>A0A2C6KNK7</accession>
<dbReference type="VEuPathDB" id="ToxoDB:CSUI_004087"/>
<dbReference type="RefSeq" id="XP_067923747.1">
    <property type="nucleotide sequence ID" value="XM_068064282.1"/>
</dbReference>
<dbReference type="Proteomes" id="UP000221165">
    <property type="component" value="Unassembled WGS sequence"/>
</dbReference>